<keyword evidence="2" id="KW-1185">Reference proteome</keyword>
<reference evidence="1" key="1">
    <citation type="submission" date="2024-09" db="EMBL/GenBank/DDBJ databases">
        <title>Black Yeasts Isolated from many extreme environments.</title>
        <authorList>
            <person name="Coleine C."/>
            <person name="Stajich J.E."/>
            <person name="Selbmann L."/>
        </authorList>
    </citation>
    <scope>NUCLEOTIDE SEQUENCE</scope>
    <source>
        <strain evidence="1">CCFEE 5737</strain>
    </source>
</reference>
<dbReference type="Proteomes" id="UP001186974">
    <property type="component" value="Unassembled WGS sequence"/>
</dbReference>
<gene>
    <name evidence="1" type="ORF">LTS18_002698</name>
</gene>
<sequence>MQGSEDAYAQFAQSKKIKRGTKGADDAGVHSQARTPAEGLAPSGSVNDLREEGGTSSEVPQMETGGSLTEEGGEYASDGLNLSDPHLFSSEKVMAPIQHEGASFLSPSSTELPLPPGWTEEVSTSGHT</sequence>
<evidence type="ECO:0000313" key="1">
    <source>
        <dbReference type="EMBL" id="KAK3065295.1"/>
    </source>
</evidence>
<evidence type="ECO:0000313" key="2">
    <source>
        <dbReference type="Proteomes" id="UP001186974"/>
    </source>
</evidence>
<comment type="caution">
    <text evidence="1">The sequence shown here is derived from an EMBL/GenBank/DDBJ whole genome shotgun (WGS) entry which is preliminary data.</text>
</comment>
<proteinExistence type="predicted"/>
<dbReference type="EMBL" id="JAWDJW010006340">
    <property type="protein sequence ID" value="KAK3065295.1"/>
    <property type="molecule type" value="Genomic_DNA"/>
</dbReference>
<protein>
    <submittedName>
        <fullName evidence="1">Uncharacterized protein</fullName>
    </submittedName>
</protein>
<organism evidence="1 2">
    <name type="scientific">Coniosporium uncinatum</name>
    <dbReference type="NCBI Taxonomy" id="93489"/>
    <lineage>
        <taxon>Eukaryota</taxon>
        <taxon>Fungi</taxon>
        <taxon>Dikarya</taxon>
        <taxon>Ascomycota</taxon>
        <taxon>Pezizomycotina</taxon>
        <taxon>Dothideomycetes</taxon>
        <taxon>Dothideomycetes incertae sedis</taxon>
        <taxon>Coniosporium</taxon>
    </lineage>
</organism>
<accession>A0ACC3DD75</accession>
<name>A0ACC3DD75_9PEZI</name>